<evidence type="ECO:0000313" key="1">
    <source>
        <dbReference type="EMBL" id="RVW52725.1"/>
    </source>
</evidence>
<protein>
    <submittedName>
        <fullName evidence="1">Uncharacterized protein</fullName>
    </submittedName>
</protein>
<dbReference type="AlphaFoldDB" id="A0A438EYD9"/>
<organism evidence="1 2">
    <name type="scientific">Vitis vinifera</name>
    <name type="common">Grape</name>
    <dbReference type="NCBI Taxonomy" id="29760"/>
    <lineage>
        <taxon>Eukaryota</taxon>
        <taxon>Viridiplantae</taxon>
        <taxon>Streptophyta</taxon>
        <taxon>Embryophyta</taxon>
        <taxon>Tracheophyta</taxon>
        <taxon>Spermatophyta</taxon>
        <taxon>Magnoliopsida</taxon>
        <taxon>eudicotyledons</taxon>
        <taxon>Gunneridae</taxon>
        <taxon>Pentapetalae</taxon>
        <taxon>rosids</taxon>
        <taxon>Vitales</taxon>
        <taxon>Vitaceae</taxon>
        <taxon>Viteae</taxon>
        <taxon>Vitis</taxon>
    </lineage>
</organism>
<dbReference type="EMBL" id="QGNW01001163">
    <property type="protein sequence ID" value="RVW52725.1"/>
    <property type="molecule type" value="Genomic_DNA"/>
</dbReference>
<gene>
    <name evidence="1" type="ORF">CK203_091151</name>
</gene>
<dbReference type="Proteomes" id="UP000288805">
    <property type="component" value="Unassembled WGS sequence"/>
</dbReference>
<reference evidence="1 2" key="1">
    <citation type="journal article" date="2018" name="PLoS Genet.">
        <title>Population sequencing reveals clonal diversity and ancestral inbreeding in the grapevine cultivar Chardonnay.</title>
        <authorList>
            <person name="Roach M.J."/>
            <person name="Johnson D.L."/>
            <person name="Bohlmann J."/>
            <person name="van Vuuren H.J."/>
            <person name="Jones S.J."/>
            <person name="Pretorius I.S."/>
            <person name="Schmidt S.A."/>
            <person name="Borneman A.R."/>
        </authorList>
    </citation>
    <scope>NUCLEOTIDE SEQUENCE [LARGE SCALE GENOMIC DNA]</scope>
    <source>
        <strain evidence="2">cv. Chardonnay</strain>
        <tissue evidence="1">Leaf</tissue>
    </source>
</reference>
<name>A0A438EYD9_VITVI</name>
<proteinExistence type="predicted"/>
<evidence type="ECO:0000313" key="2">
    <source>
        <dbReference type="Proteomes" id="UP000288805"/>
    </source>
</evidence>
<comment type="caution">
    <text evidence="1">The sequence shown here is derived from an EMBL/GenBank/DDBJ whole genome shotgun (WGS) entry which is preliminary data.</text>
</comment>
<sequence>MSIPSKLLPLPYCPPNPNTSPKFRFLNPKRPLYCQPKTLQIQCAKRTGKQRYPSEKKKLKLKHKALTHVNDKFKAFGGFPSLVFHFTWTPERIFLTFLRACSKKLPKFSNSR</sequence>
<accession>A0A438EYD9</accession>